<sequence length="142" mass="16129">MKIQCNSCTKTYLVSSEQIGPFGRKVKCTNCNHIWHEHLEEASSKSHSANIQEKKISGRNFLQSLAFTTLAFATATGLCVVIANGIFPREMNKAYKTISSYKDSISYKLGYKKEQTENPNVKKLVVNKFYQDYLFLSNLRSS</sequence>
<keyword evidence="1" id="KW-0812">Transmembrane</keyword>
<dbReference type="InterPro" id="IPR011723">
    <property type="entry name" value="Znf/thioredoxin_put"/>
</dbReference>
<dbReference type="Pfam" id="PF13717">
    <property type="entry name" value="Zn_ribbon_4"/>
    <property type="match status" value="1"/>
</dbReference>
<evidence type="ECO:0000313" key="4">
    <source>
        <dbReference type="Proteomes" id="UP000515596"/>
    </source>
</evidence>
<name>A0A7G5CBP7_WOLPI</name>
<evidence type="ECO:0000259" key="2">
    <source>
        <dbReference type="Pfam" id="PF13717"/>
    </source>
</evidence>
<dbReference type="RefSeq" id="WP_182183456.1">
    <property type="nucleotide sequence ID" value="NZ_CP050530.1"/>
</dbReference>
<evidence type="ECO:0000313" key="3">
    <source>
        <dbReference type="EMBL" id="QMV46631.1"/>
    </source>
</evidence>
<evidence type="ECO:0000256" key="1">
    <source>
        <dbReference type="SAM" id="Phobius"/>
    </source>
</evidence>
<keyword evidence="1" id="KW-0472">Membrane</keyword>
<dbReference type="Proteomes" id="UP000515596">
    <property type="component" value="Chromosome"/>
</dbReference>
<accession>A0A7G5CBP7</accession>
<gene>
    <name evidence="3" type="ORF">HC356_00360</name>
</gene>
<dbReference type="EMBL" id="CP050530">
    <property type="protein sequence ID" value="QMV46631.1"/>
    <property type="molecule type" value="Genomic_DNA"/>
</dbReference>
<reference evidence="3 4" key="1">
    <citation type="journal article" date="2020" name="Mol. Biol. Evol.">
        <title>Life and death of selfish genes: comparative genomics reveals the dynamic evolution of cytoplasmic incompatibility.</title>
        <authorList>
            <person name="Martinez J."/>
            <person name="Klasson L."/>
            <person name="Welch J."/>
            <person name="Jiggins F.M."/>
        </authorList>
    </citation>
    <scope>NUCLEOTIDE SEQUENCE [LARGE SCALE GENOMIC DNA]</scope>
    <source>
        <strain evidence="3">WNik</strain>
    </source>
</reference>
<dbReference type="AlphaFoldDB" id="A0A7G5CBP7"/>
<feature type="domain" description="Zinc finger/thioredoxin putative" evidence="2">
    <location>
        <begin position="1"/>
        <end position="35"/>
    </location>
</feature>
<keyword evidence="1" id="KW-1133">Transmembrane helix</keyword>
<organism evidence="3 4">
    <name type="scientific">Wolbachia pipientis</name>
    <dbReference type="NCBI Taxonomy" id="955"/>
    <lineage>
        <taxon>Bacteria</taxon>
        <taxon>Pseudomonadati</taxon>
        <taxon>Pseudomonadota</taxon>
        <taxon>Alphaproteobacteria</taxon>
        <taxon>Rickettsiales</taxon>
        <taxon>Anaplasmataceae</taxon>
        <taxon>Wolbachieae</taxon>
        <taxon>Wolbachia</taxon>
    </lineage>
</organism>
<protein>
    <recommendedName>
        <fullName evidence="2">Zinc finger/thioredoxin putative domain-containing protein</fullName>
    </recommendedName>
</protein>
<dbReference type="NCBIfam" id="TIGR02098">
    <property type="entry name" value="MJ0042_CXXC"/>
    <property type="match status" value="1"/>
</dbReference>
<feature type="transmembrane region" description="Helical" evidence="1">
    <location>
        <begin position="65"/>
        <end position="87"/>
    </location>
</feature>
<proteinExistence type="predicted"/>